<sequence>MKTGQLILEAMQSVLDDLKTSDSKEFDTRRTRVLSLLSEAYENYSPIAIFEDAESR</sequence>
<dbReference type="Proteomes" id="UP000503166">
    <property type="component" value="Chromosome"/>
</dbReference>
<dbReference type="AlphaFoldDB" id="A0A6G8HYA6"/>
<dbReference type="RefSeq" id="WP_166043074.1">
    <property type="nucleotide sequence ID" value="NZ_CP046919.1"/>
</dbReference>
<dbReference type="KEGG" id="srum:GPZ88_01235"/>
<name>A0A6G8HYA6_9STRE</name>
<protein>
    <submittedName>
        <fullName evidence="1">Uncharacterized protein</fullName>
    </submittedName>
</protein>
<accession>A0A6G8HYA6</accession>
<proteinExistence type="predicted"/>
<gene>
    <name evidence="1" type="ORF">GPZ88_01235</name>
</gene>
<organism evidence="1 2">
    <name type="scientific">Streptococcus ruminicola</name>
    <dbReference type="NCBI Taxonomy" id="2686210"/>
    <lineage>
        <taxon>Bacteria</taxon>
        <taxon>Bacillati</taxon>
        <taxon>Bacillota</taxon>
        <taxon>Bacilli</taxon>
        <taxon>Lactobacillales</taxon>
        <taxon>Streptococcaceae</taxon>
        <taxon>Streptococcus</taxon>
    </lineage>
</organism>
<dbReference type="EMBL" id="CP046919">
    <property type="protein sequence ID" value="QIM45761.1"/>
    <property type="molecule type" value="Genomic_DNA"/>
</dbReference>
<reference evidence="1 2" key="1">
    <citation type="submission" date="2019-12" db="EMBL/GenBank/DDBJ databases">
        <title>Complete genome sequence of Streptococcus sp. CNU G2 isolated frome Bos taurus coreanae.</title>
        <authorList>
            <person name="Park S.Y."/>
            <person name="Kim J.H."/>
            <person name="Seo S.W."/>
        </authorList>
    </citation>
    <scope>NUCLEOTIDE SEQUENCE [LARGE SCALE GENOMIC DNA]</scope>
    <source>
        <strain evidence="1 2">CNU G2</strain>
    </source>
</reference>
<evidence type="ECO:0000313" key="1">
    <source>
        <dbReference type="EMBL" id="QIM45761.1"/>
    </source>
</evidence>
<evidence type="ECO:0000313" key="2">
    <source>
        <dbReference type="Proteomes" id="UP000503166"/>
    </source>
</evidence>